<gene>
    <name evidence="2" type="ORF">D9756_007168</name>
</gene>
<dbReference type="Pfam" id="PF05147">
    <property type="entry name" value="LANC_like"/>
    <property type="match status" value="1"/>
</dbReference>
<protein>
    <submittedName>
        <fullName evidence="2">Uncharacterized protein</fullName>
    </submittedName>
</protein>
<proteinExistence type="predicted"/>
<dbReference type="Proteomes" id="UP000559027">
    <property type="component" value="Unassembled WGS sequence"/>
</dbReference>
<dbReference type="PANTHER" id="PTHR12736">
    <property type="entry name" value="LANC-LIKE PROTEIN"/>
    <property type="match status" value="1"/>
</dbReference>
<dbReference type="PRINTS" id="PR01950">
    <property type="entry name" value="LANCSUPER"/>
</dbReference>
<dbReference type="GO" id="GO:0031179">
    <property type="term" value="P:peptide modification"/>
    <property type="evidence" value="ECO:0007669"/>
    <property type="project" value="InterPro"/>
</dbReference>
<dbReference type="CDD" id="cd04794">
    <property type="entry name" value="euk_LANCL"/>
    <property type="match status" value="1"/>
</dbReference>
<evidence type="ECO:0000313" key="3">
    <source>
        <dbReference type="Proteomes" id="UP000559027"/>
    </source>
</evidence>
<dbReference type="GO" id="GO:0005886">
    <property type="term" value="C:plasma membrane"/>
    <property type="evidence" value="ECO:0007669"/>
    <property type="project" value="TreeGrafter"/>
</dbReference>
<dbReference type="SUPFAM" id="SSF158745">
    <property type="entry name" value="LanC-like"/>
    <property type="match status" value="1"/>
</dbReference>
<dbReference type="OrthoDB" id="10257263at2759"/>
<dbReference type="GO" id="GO:0046872">
    <property type="term" value="F:metal ion binding"/>
    <property type="evidence" value="ECO:0007669"/>
    <property type="project" value="UniProtKB-KW"/>
</dbReference>
<comment type="caution">
    <text evidence="2">The sequence shown here is derived from an EMBL/GenBank/DDBJ whole genome shotgun (WGS) entry which is preliminary data.</text>
</comment>
<accession>A0A8H5FZ07</accession>
<keyword evidence="3" id="KW-1185">Reference proteome</keyword>
<feature type="binding site" evidence="1">
    <location>
        <position position="332"/>
    </location>
    <ligand>
        <name>Zn(2+)</name>
        <dbReference type="ChEBI" id="CHEBI:29105"/>
    </ligand>
</feature>
<dbReference type="InterPro" id="IPR012341">
    <property type="entry name" value="6hp_glycosidase-like_sf"/>
</dbReference>
<dbReference type="Gene3D" id="1.50.10.10">
    <property type="match status" value="1"/>
</dbReference>
<feature type="binding site" evidence="1">
    <location>
        <position position="391"/>
    </location>
    <ligand>
        <name>Zn(2+)</name>
        <dbReference type="ChEBI" id="CHEBI:29105"/>
    </ligand>
</feature>
<dbReference type="GO" id="GO:0005975">
    <property type="term" value="P:carbohydrate metabolic process"/>
    <property type="evidence" value="ECO:0007669"/>
    <property type="project" value="InterPro"/>
</dbReference>
<dbReference type="PANTHER" id="PTHR12736:SF7">
    <property type="entry name" value="LANC-LIKE PROTEIN 3"/>
    <property type="match status" value="1"/>
</dbReference>
<keyword evidence="1" id="KW-0479">Metal-binding</keyword>
<dbReference type="InterPro" id="IPR007822">
    <property type="entry name" value="LANC-like"/>
</dbReference>
<dbReference type="AlphaFoldDB" id="A0A8H5FZ07"/>
<organism evidence="2 3">
    <name type="scientific">Leucocoprinus leucothites</name>
    <dbReference type="NCBI Taxonomy" id="201217"/>
    <lineage>
        <taxon>Eukaryota</taxon>
        <taxon>Fungi</taxon>
        <taxon>Dikarya</taxon>
        <taxon>Basidiomycota</taxon>
        <taxon>Agaricomycotina</taxon>
        <taxon>Agaricomycetes</taxon>
        <taxon>Agaricomycetidae</taxon>
        <taxon>Agaricales</taxon>
        <taxon>Agaricineae</taxon>
        <taxon>Agaricaceae</taxon>
        <taxon>Leucocoprinus</taxon>
    </lineage>
</organism>
<feature type="binding site" evidence="1">
    <location>
        <position position="390"/>
    </location>
    <ligand>
        <name>Zn(2+)</name>
        <dbReference type="ChEBI" id="CHEBI:29105"/>
    </ligand>
</feature>
<dbReference type="SMART" id="SM01260">
    <property type="entry name" value="LANC_like"/>
    <property type="match status" value="1"/>
</dbReference>
<keyword evidence="1" id="KW-0862">Zinc</keyword>
<reference evidence="2 3" key="1">
    <citation type="journal article" date="2020" name="ISME J.">
        <title>Uncovering the hidden diversity of litter-decomposition mechanisms in mushroom-forming fungi.</title>
        <authorList>
            <person name="Floudas D."/>
            <person name="Bentzer J."/>
            <person name="Ahren D."/>
            <person name="Johansson T."/>
            <person name="Persson P."/>
            <person name="Tunlid A."/>
        </authorList>
    </citation>
    <scope>NUCLEOTIDE SEQUENCE [LARGE SCALE GENOMIC DNA]</scope>
    <source>
        <strain evidence="2 3">CBS 146.42</strain>
    </source>
</reference>
<evidence type="ECO:0000256" key="1">
    <source>
        <dbReference type="PIRSR" id="PIRSR607822-1"/>
    </source>
</evidence>
<name>A0A8H5FZ07_9AGAR</name>
<dbReference type="EMBL" id="JAACJO010000009">
    <property type="protein sequence ID" value="KAF5354194.1"/>
    <property type="molecule type" value="Genomic_DNA"/>
</dbReference>
<sequence length="510" mass="56107">MSTTRYIQLFTEPPKRESDWRNIEKDIQDALKKNVPRVQQCMGVSQGGRESVYVGDTGVAFMDITLASLQGELPLESTTEQNPLSPSLLISLADRHFTSVLHDGAFNPRNIRDGAHISFLDTPVGTACLILSRYPFGRQQSFAQTHWKRCRDYLLKAVETIERDDAEFGEDDDGCEMLYGRAGFLYALLYLRNVHERMEKQSGGGGDHVLNQDLESCKGLLSDATMDIVAHSIIRRGRNGAKTYQFEFGGARSPSLMWAWHGKRYLGGAHGIAGILQMLLRCPFPLVSGYMPEIVQTIDWLVTCQDRAGNWPTRAPGLNETTSGGHELVQWCHGAPAMLILLSTILRMAVTPGIATKLTERQQDRFVVSLQRGCAVVYMRGLLRKGVGLCHGIAGSVYALLAASDVLDSPCTVTNTTPPSSGTSTPASPSDHHAPYFTQAAHLAHLATYSTSLTKNGDMKTPDHPWSLYEGMAGMCCAWGEILYRMKNIAGSKCYLCSGMPGYDDFVLAN</sequence>
<evidence type="ECO:0000313" key="2">
    <source>
        <dbReference type="EMBL" id="KAF5354194.1"/>
    </source>
</evidence>